<evidence type="ECO:0000256" key="2">
    <source>
        <dbReference type="ARBA" id="ARBA00023043"/>
    </source>
</evidence>
<dbReference type="Gene3D" id="1.25.40.20">
    <property type="entry name" value="Ankyrin repeat-containing domain"/>
    <property type="match status" value="2"/>
</dbReference>
<dbReference type="Pfam" id="PF12796">
    <property type="entry name" value="Ank_2"/>
    <property type="match status" value="1"/>
</dbReference>
<reference evidence="5" key="1">
    <citation type="submission" date="2021-01" db="EMBL/GenBank/DDBJ databases">
        <authorList>
            <person name="Corre E."/>
            <person name="Pelletier E."/>
            <person name="Niang G."/>
            <person name="Scheremetjew M."/>
            <person name="Finn R."/>
            <person name="Kale V."/>
            <person name="Holt S."/>
            <person name="Cochrane G."/>
            <person name="Meng A."/>
            <person name="Brown T."/>
            <person name="Cohen L."/>
        </authorList>
    </citation>
    <scope>NUCLEOTIDE SEQUENCE</scope>
    <source>
        <strain evidence="5">CCMP281</strain>
    </source>
</reference>
<dbReference type="PANTHER" id="PTHR24180">
    <property type="entry name" value="CYCLIN-DEPENDENT KINASE INHIBITOR 2C-RELATED"/>
    <property type="match status" value="1"/>
</dbReference>
<evidence type="ECO:0000256" key="3">
    <source>
        <dbReference type="PROSITE-ProRule" id="PRU00023"/>
    </source>
</evidence>
<dbReference type="PROSITE" id="PS50088">
    <property type="entry name" value="ANK_REPEAT"/>
    <property type="match status" value="1"/>
</dbReference>
<evidence type="ECO:0000313" key="5">
    <source>
        <dbReference type="EMBL" id="CAE0144979.1"/>
    </source>
</evidence>
<dbReference type="InterPro" id="IPR036770">
    <property type="entry name" value="Ankyrin_rpt-contain_sf"/>
</dbReference>
<protein>
    <submittedName>
        <fullName evidence="5">Uncharacterized protein</fullName>
    </submittedName>
</protein>
<dbReference type="InterPro" id="IPR051637">
    <property type="entry name" value="Ank_repeat_dom-contain_49"/>
</dbReference>
<dbReference type="SUPFAM" id="SSF48403">
    <property type="entry name" value="Ankyrin repeat"/>
    <property type="match status" value="1"/>
</dbReference>
<feature type="region of interest" description="Disordered" evidence="4">
    <location>
        <begin position="285"/>
        <end position="325"/>
    </location>
</feature>
<feature type="compositionally biased region" description="Low complexity" evidence="4">
    <location>
        <begin position="288"/>
        <end position="307"/>
    </location>
</feature>
<dbReference type="EMBL" id="HBHX01064306">
    <property type="protein sequence ID" value="CAE0144979.1"/>
    <property type="molecule type" value="Transcribed_RNA"/>
</dbReference>
<proteinExistence type="predicted"/>
<feature type="repeat" description="ANK" evidence="3">
    <location>
        <begin position="152"/>
        <end position="184"/>
    </location>
</feature>
<gene>
    <name evidence="5" type="ORF">HERI1096_LOCUS35609</name>
</gene>
<organism evidence="5">
    <name type="scientific">Haptolina ericina</name>
    <dbReference type="NCBI Taxonomy" id="156174"/>
    <lineage>
        <taxon>Eukaryota</taxon>
        <taxon>Haptista</taxon>
        <taxon>Haptophyta</taxon>
        <taxon>Prymnesiophyceae</taxon>
        <taxon>Prymnesiales</taxon>
        <taxon>Prymnesiaceae</taxon>
        <taxon>Haptolina</taxon>
    </lineage>
</organism>
<dbReference type="AlphaFoldDB" id="A0A7S3FFH1"/>
<evidence type="ECO:0000256" key="4">
    <source>
        <dbReference type="SAM" id="MobiDB-lite"/>
    </source>
</evidence>
<keyword evidence="1" id="KW-0677">Repeat</keyword>
<feature type="region of interest" description="Disordered" evidence="4">
    <location>
        <begin position="27"/>
        <end position="59"/>
    </location>
</feature>
<dbReference type="SMART" id="SM00248">
    <property type="entry name" value="ANK"/>
    <property type="match status" value="5"/>
</dbReference>
<accession>A0A7S3FFH1</accession>
<evidence type="ECO:0000256" key="1">
    <source>
        <dbReference type="ARBA" id="ARBA00022737"/>
    </source>
</evidence>
<dbReference type="PANTHER" id="PTHR24180:SF45">
    <property type="entry name" value="POLY [ADP-RIBOSE] POLYMERASE TANKYRASE"/>
    <property type="match status" value="1"/>
</dbReference>
<name>A0A7S3FFH1_9EUKA</name>
<dbReference type="Pfam" id="PF00023">
    <property type="entry name" value="Ank"/>
    <property type="match status" value="1"/>
</dbReference>
<dbReference type="InterPro" id="IPR002110">
    <property type="entry name" value="Ankyrin_rpt"/>
</dbReference>
<sequence length="325" mass="35767">MEDEIAAEKAMEEMDDDAILNALRMEQTLREVNQRPRPASEGASPAPRRSRNRTVSREDTGIEVIKLPTKITTVQPRAEVELLWASETGDAIRINELISEGVNVRIEDERGEMPVHKLCKQGDTRTIRAILAASENRQPGSKKKDLNTPTRAGKTPLMVAAEYNHADLMNYLIDVGVELQAESSCGWTALHYVVNCNHVELLTTFLSNPNVVRCKKFLLNHQDHDQRTAAHITGFKCDEGVVQRIVNEGANVDIVDVMGNTPMKLALRNGRSKSRDIMEAYSKGYNKSTSTSTASSLAPSPLGSPTSVPVGGEVSKSSAMWSSRD</sequence>
<feature type="compositionally biased region" description="Polar residues" evidence="4">
    <location>
        <begin position="315"/>
        <end position="325"/>
    </location>
</feature>
<keyword evidence="2 3" id="KW-0040">ANK repeat</keyword>
<dbReference type="PROSITE" id="PS50297">
    <property type="entry name" value="ANK_REP_REGION"/>
    <property type="match status" value="1"/>
</dbReference>